<keyword evidence="6" id="KW-0653">Protein transport</keyword>
<evidence type="ECO:0000259" key="10">
    <source>
        <dbReference type="PROSITE" id="PS51779"/>
    </source>
</evidence>
<evidence type="ECO:0000256" key="3">
    <source>
        <dbReference type="ARBA" id="ARBA00022448"/>
    </source>
</evidence>
<dbReference type="PANTHER" id="PTHR34597:SF3">
    <property type="entry name" value="OUTER MEMBRANE TRANSPORTER CDIB"/>
    <property type="match status" value="1"/>
</dbReference>
<keyword evidence="8" id="KW-0998">Cell outer membrane</keyword>
<comment type="subcellular location">
    <subcellularLocation>
        <location evidence="1">Cell outer membrane</location>
    </subcellularLocation>
</comment>
<dbReference type="InterPro" id="IPR027282">
    <property type="entry name" value="TPS"/>
</dbReference>
<organism evidence="11 12">
    <name type="scientific">Pantoea nemavictus</name>
    <dbReference type="NCBI Taxonomy" id="2726955"/>
    <lineage>
        <taxon>Bacteria</taxon>
        <taxon>Pseudomonadati</taxon>
        <taxon>Pseudomonadota</taxon>
        <taxon>Gammaproteobacteria</taxon>
        <taxon>Enterobacterales</taxon>
        <taxon>Erwiniaceae</taxon>
        <taxon>Pantoea</taxon>
    </lineage>
</organism>
<keyword evidence="5" id="KW-0812">Transmembrane</keyword>
<evidence type="ECO:0000313" key="12">
    <source>
        <dbReference type="Proteomes" id="UP001362100"/>
    </source>
</evidence>
<evidence type="ECO:0000256" key="5">
    <source>
        <dbReference type="ARBA" id="ARBA00022692"/>
    </source>
</evidence>
<comment type="caution">
    <text evidence="11">The sequence shown here is derived from an EMBL/GenBank/DDBJ whole genome shotgun (WGS) entry which is preliminary data.</text>
</comment>
<feature type="domain" description="POTRA" evidence="10">
    <location>
        <begin position="74"/>
        <end position="150"/>
    </location>
</feature>
<proteinExistence type="inferred from homology"/>
<keyword evidence="3" id="KW-0813">Transport</keyword>
<keyword evidence="7" id="KW-0472">Membrane</keyword>
<evidence type="ECO:0000256" key="6">
    <source>
        <dbReference type="ARBA" id="ARBA00022927"/>
    </source>
</evidence>
<accession>A0ABU8PQF7</accession>
<dbReference type="Proteomes" id="UP001362100">
    <property type="component" value="Unassembled WGS sequence"/>
</dbReference>
<dbReference type="InterPro" id="IPR051544">
    <property type="entry name" value="TPS_OM_transporter"/>
</dbReference>
<protein>
    <submittedName>
        <fullName evidence="11">ShlB/FhaC/HecB family hemolysin secretion/activation protein</fullName>
    </submittedName>
</protein>
<evidence type="ECO:0000256" key="2">
    <source>
        <dbReference type="ARBA" id="ARBA00009055"/>
    </source>
</evidence>
<dbReference type="Gene3D" id="2.40.160.50">
    <property type="entry name" value="membrane protein fhac: a member of the omp85/tpsb transporter family"/>
    <property type="match status" value="1"/>
</dbReference>
<dbReference type="InterPro" id="IPR035251">
    <property type="entry name" value="ShlB_POTRA"/>
</dbReference>
<dbReference type="PANTHER" id="PTHR34597">
    <property type="entry name" value="SLR1661 PROTEIN"/>
    <property type="match status" value="1"/>
</dbReference>
<evidence type="ECO:0000256" key="4">
    <source>
        <dbReference type="ARBA" id="ARBA00022452"/>
    </source>
</evidence>
<dbReference type="EMBL" id="JBBGZW010000001">
    <property type="protein sequence ID" value="MEJ5044783.1"/>
    <property type="molecule type" value="Genomic_DNA"/>
</dbReference>
<evidence type="ECO:0000256" key="8">
    <source>
        <dbReference type="ARBA" id="ARBA00023237"/>
    </source>
</evidence>
<comment type="similarity">
    <text evidence="2">Belongs to the TPS (TC 1.B.20) family.</text>
</comment>
<name>A0ABU8PQF7_9GAMM</name>
<dbReference type="PROSITE" id="PS51779">
    <property type="entry name" value="POTRA"/>
    <property type="match status" value="1"/>
</dbReference>
<dbReference type="PIRSF" id="PIRSF029745">
    <property type="entry name" value="FhaC"/>
    <property type="match status" value="1"/>
</dbReference>
<evidence type="ECO:0000256" key="9">
    <source>
        <dbReference type="SAM" id="MobiDB-lite"/>
    </source>
</evidence>
<keyword evidence="12" id="KW-1185">Reference proteome</keyword>
<dbReference type="Pfam" id="PF17287">
    <property type="entry name" value="POTRA_3"/>
    <property type="match status" value="1"/>
</dbReference>
<sequence>MEEKAGIALAVSAWSLAIGIIFPQVATAAEQDIIQQQRQKAIEAQLQPPTPDVRLSPSTSGSSRVSFPQETPCFAIQHITLNGLSDFPHWLPLQRLASQGQGKCLGVKGINLLMSVLQNRMIDSGYVTSRVLAPPQDLTQGTLTLQLLSGKISHITRTDSSDRYVTLASALPSREDQLYDLRDTEQGLENLQRLPTVQADMALIPGSAPGESEMAVQWNQSKMWRLGASLDDSGSTSTGRYQGGLTLYIDNPLSLSDMLYVSASHDLQFGNDKGTKNFTGSYSVPFGYWMAGITTSDYSYNQTVAGAFTDYQYSGKSKSLNANLSRVLHRNGSQKTTLSYDVMTRETRNFINDTEVEVQRRQTSAWRLGLQHRHYIGSATLDAGASYQRGTRWFGAQPAPEEFWGEATALSKIIQLNAQLAVPFSLLNQQFSFNTQYLRQMSNTPLTPQDQFAIGNRWSVRGFDGQRTLNADEGWYWRNDIGWATPLPSQELYLALDYGEVGGRNSGQDYLIGKHLAGSAVGLRGYAFRTSYDLFAGIPLSKPAGYHTSGLTLGFNLNWSY</sequence>
<dbReference type="Gene3D" id="3.10.20.310">
    <property type="entry name" value="membrane protein fhac"/>
    <property type="match status" value="1"/>
</dbReference>
<feature type="region of interest" description="Disordered" evidence="9">
    <location>
        <begin position="44"/>
        <end position="63"/>
    </location>
</feature>
<dbReference type="InterPro" id="IPR034746">
    <property type="entry name" value="POTRA"/>
</dbReference>
<dbReference type="Pfam" id="PF03865">
    <property type="entry name" value="ShlB"/>
    <property type="match status" value="1"/>
</dbReference>
<dbReference type="InterPro" id="IPR005565">
    <property type="entry name" value="Hemolysn_activator_HlyB_C"/>
</dbReference>
<gene>
    <name evidence="11" type="ORF">WH298_06090</name>
</gene>
<evidence type="ECO:0000256" key="1">
    <source>
        <dbReference type="ARBA" id="ARBA00004442"/>
    </source>
</evidence>
<reference evidence="11 12" key="1">
    <citation type="submission" date="2023-12" db="EMBL/GenBank/DDBJ databases">
        <title>Gut-associated functions are favored during microbiome assembly across C. elegans life.</title>
        <authorList>
            <person name="Zimmermann J."/>
        </authorList>
    </citation>
    <scope>NUCLEOTIDE SEQUENCE [LARGE SCALE GENOMIC DNA]</scope>
    <source>
        <strain evidence="11 12">BIGb0393</strain>
    </source>
</reference>
<evidence type="ECO:0000313" key="11">
    <source>
        <dbReference type="EMBL" id="MEJ5044783.1"/>
    </source>
</evidence>
<keyword evidence="4" id="KW-1134">Transmembrane beta strand</keyword>
<dbReference type="Pfam" id="PF08479">
    <property type="entry name" value="POTRA_2"/>
    <property type="match status" value="1"/>
</dbReference>
<evidence type="ECO:0000256" key="7">
    <source>
        <dbReference type="ARBA" id="ARBA00023136"/>
    </source>
</evidence>
<dbReference type="InterPro" id="IPR013686">
    <property type="entry name" value="Polypept-transport_assoc_ShlB"/>
</dbReference>
<dbReference type="RefSeq" id="WP_180822457.1">
    <property type="nucleotide sequence ID" value="NZ_JACAWY010000001.1"/>
</dbReference>